<dbReference type="EMBL" id="VWLE01000917">
    <property type="protein sequence ID" value="KAA3932608.1"/>
    <property type="molecule type" value="Genomic_DNA"/>
</dbReference>
<proteinExistence type="predicted"/>
<feature type="transmembrane region" description="Helical" evidence="1">
    <location>
        <begin position="60"/>
        <end position="82"/>
    </location>
</feature>
<dbReference type="AlphaFoldDB" id="A0A5M5BTD3"/>
<sequence>MVYYHDLYTNVSLGDYFRVMWHGLPLDLSLAGYLTAIPGLLLIASAWTNSSILRRIRQGYFGVIAFIMACIFIIDLGLYGFWGFRLDATPVFYFFSSP</sequence>
<accession>A0A5M5BTD3</accession>
<keyword evidence="1" id="KW-0812">Transmembrane</keyword>
<keyword evidence="1" id="KW-0472">Membrane</keyword>
<evidence type="ECO:0000256" key="1">
    <source>
        <dbReference type="SAM" id="Phobius"/>
    </source>
</evidence>
<keyword evidence="1" id="KW-1133">Transmembrane helix</keyword>
<name>A0A5M5BTD3_BACOV</name>
<gene>
    <name evidence="2" type="ORF">F3D71_30545</name>
</gene>
<feature type="non-terminal residue" evidence="2">
    <location>
        <position position="98"/>
    </location>
</feature>
<reference evidence="2 3" key="1">
    <citation type="journal article" date="2019" name="Nat. Med.">
        <title>A library of human gut bacterial isolates paired with longitudinal multiomics data enables mechanistic microbiome research.</title>
        <authorList>
            <person name="Poyet M."/>
            <person name="Groussin M."/>
            <person name="Gibbons S.M."/>
            <person name="Avila-Pacheco J."/>
            <person name="Jiang X."/>
            <person name="Kearney S.M."/>
            <person name="Perrotta A.R."/>
            <person name="Berdy B."/>
            <person name="Zhao S."/>
            <person name="Lieberman T.D."/>
            <person name="Swanson P.K."/>
            <person name="Smith M."/>
            <person name="Roesemann S."/>
            <person name="Alexander J.E."/>
            <person name="Rich S.A."/>
            <person name="Livny J."/>
            <person name="Vlamakis H."/>
            <person name="Clish C."/>
            <person name="Bullock K."/>
            <person name="Deik A."/>
            <person name="Scott J."/>
            <person name="Pierce K.A."/>
            <person name="Xavier R.J."/>
            <person name="Alm E.J."/>
        </authorList>
    </citation>
    <scope>NUCLEOTIDE SEQUENCE [LARGE SCALE GENOMIC DNA]</scope>
    <source>
        <strain evidence="2 3">BIOML-A163</strain>
    </source>
</reference>
<comment type="caution">
    <text evidence="2">The sequence shown here is derived from an EMBL/GenBank/DDBJ whole genome shotgun (WGS) entry which is preliminary data.</text>
</comment>
<feature type="transmembrane region" description="Helical" evidence="1">
    <location>
        <begin position="30"/>
        <end position="48"/>
    </location>
</feature>
<organism evidence="2 3">
    <name type="scientific">Bacteroides ovatus</name>
    <dbReference type="NCBI Taxonomy" id="28116"/>
    <lineage>
        <taxon>Bacteria</taxon>
        <taxon>Pseudomonadati</taxon>
        <taxon>Bacteroidota</taxon>
        <taxon>Bacteroidia</taxon>
        <taxon>Bacteroidales</taxon>
        <taxon>Bacteroidaceae</taxon>
        <taxon>Bacteroides</taxon>
    </lineage>
</organism>
<evidence type="ECO:0000313" key="3">
    <source>
        <dbReference type="Proteomes" id="UP000323717"/>
    </source>
</evidence>
<dbReference type="Proteomes" id="UP000323717">
    <property type="component" value="Unassembled WGS sequence"/>
</dbReference>
<protein>
    <submittedName>
        <fullName evidence="2">LTA synthase family protein</fullName>
    </submittedName>
</protein>
<evidence type="ECO:0000313" key="2">
    <source>
        <dbReference type="EMBL" id="KAA3932608.1"/>
    </source>
</evidence>